<reference evidence="2" key="2">
    <citation type="submission" date="2015-01" db="EMBL/GenBank/DDBJ databases">
        <title>Evolutionary Origins and Diversification of the Mycorrhizal Mutualists.</title>
        <authorList>
            <consortium name="DOE Joint Genome Institute"/>
            <consortium name="Mycorrhizal Genomics Consortium"/>
            <person name="Kohler A."/>
            <person name="Kuo A."/>
            <person name="Nagy L.G."/>
            <person name="Floudas D."/>
            <person name="Copeland A."/>
            <person name="Barry K.W."/>
            <person name="Cichocki N."/>
            <person name="Veneault-Fourrey C."/>
            <person name="LaButti K."/>
            <person name="Lindquist E.A."/>
            <person name="Lipzen A."/>
            <person name="Lundell T."/>
            <person name="Morin E."/>
            <person name="Murat C."/>
            <person name="Riley R."/>
            <person name="Ohm R."/>
            <person name="Sun H."/>
            <person name="Tunlid A."/>
            <person name="Henrissat B."/>
            <person name="Grigoriev I.V."/>
            <person name="Hibbett D.S."/>
            <person name="Martin F."/>
        </authorList>
    </citation>
    <scope>NUCLEOTIDE SEQUENCE [LARGE SCALE GENOMIC DNA]</scope>
    <source>
        <strain evidence="2">F 1598</strain>
    </source>
</reference>
<sequence length="223" mass="24710">MISLRWPSLADLCAHILSSLGAGNGRDPFNERSILNQAFWTDKGLSESGTVTLFRFIGEFKRALSAKNFNQLLIDFASGQCQLRALGRTTYYLGRYLFSGCCATSIFKTNLSRLEPQTILASLKAHPWGGGVAAKVSEPVRTMDKAEVMAVTMRSTKGVEPGRPQEVRMTHDERMVDMSGEGAPLKEESVLDSLTVQSRATSMRDDYFPTRDIDGRCLSPYEL</sequence>
<proteinExistence type="predicted"/>
<dbReference type="Proteomes" id="UP000054166">
    <property type="component" value="Unassembled WGS sequence"/>
</dbReference>
<keyword evidence="2" id="KW-1185">Reference proteome</keyword>
<accession>A0A0C3FLB8</accession>
<organism evidence="1 2">
    <name type="scientific">Piloderma croceum (strain F 1598)</name>
    <dbReference type="NCBI Taxonomy" id="765440"/>
    <lineage>
        <taxon>Eukaryota</taxon>
        <taxon>Fungi</taxon>
        <taxon>Dikarya</taxon>
        <taxon>Basidiomycota</taxon>
        <taxon>Agaricomycotina</taxon>
        <taxon>Agaricomycetes</taxon>
        <taxon>Agaricomycetidae</taxon>
        <taxon>Atheliales</taxon>
        <taxon>Atheliaceae</taxon>
        <taxon>Piloderma</taxon>
    </lineage>
</organism>
<dbReference type="InParanoid" id="A0A0C3FLB8"/>
<dbReference type="HOGENOM" id="CLU_1240534_0_0_1"/>
<name>A0A0C3FLB8_PILCF</name>
<dbReference type="EMBL" id="KN832986">
    <property type="protein sequence ID" value="KIM84825.1"/>
    <property type="molecule type" value="Genomic_DNA"/>
</dbReference>
<evidence type="ECO:0000313" key="2">
    <source>
        <dbReference type="Proteomes" id="UP000054166"/>
    </source>
</evidence>
<evidence type="ECO:0000313" key="1">
    <source>
        <dbReference type="EMBL" id="KIM84825.1"/>
    </source>
</evidence>
<reference evidence="1 2" key="1">
    <citation type="submission" date="2014-04" db="EMBL/GenBank/DDBJ databases">
        <authorList>
            <consortium name="DOE Joint Genome Institute"/>
            <person name="Kuo A."/>
            <person name="Tarkka M."/>
            <person name="Buscot F."/>
            <person name="Kohler A."/>
            <person name="Nagy L.G."/>
            <person name="Floudas D."/>
            <person name="Copeland A."/>
            <person name="Barry K.W."/>
            <person name="Cichocki N."/>
            <person name="Veneault-Fourrey C."/>
            <person name="LaButti K."/>
            <person name="Lindquist E.A."/>
            <person name="Lipzen A."/>
            <person name="Lundell T."/>
            <person name="Morin E."/>
            <person name="Murat C."/>
            <person name="Sun H."/>
            <person name="Tunlid A."/>
            <person name="Henrissat B."/>
            <person name="Grigoriev I.V."/>
            <person name="Hibbett D.S."/>
            <person name="Martin F."/>
            <person name="Nordberg H.P."/>
            <person name="Cantor M.N."/>
            <person name="Hua S.X."/>
        </authorList>
    </citation>
    <scope>NUCLEOTIDE SEQUENCE [LARGE SCALE GENOMIC DNA]</scope>
    <source>
        <strain evidence="1 2">F 1598</strain>
    </source>
</reference>
<dbReference type="AlphaFoldDB" id="A0A0C3FLB8"/>
<protein>
    <submittedName>
        <fullName evidence="1">Uncharacterized protein</fullName>
    </submittedName>
</protein>
<gene>
    <name evidence="1" type="ORF">PILCRDRAFT_87217</name>
</gene>